<accession>A0A9N8DEY5</accession>
<dbReference type="EMBL" id="CAICTM010000091">
    <property type="protein sequence ID" value="CAB9500781.1"/>
    <property type="molecule type" value="Genomic_DNA"/>
</dbReference>
<dbReference type="OrthoDB" id="46672at2759"/>
<dbReference type="AlphaFoldDB" id="A0A9N8DEY5"/>
<organism evidence="1 2">
    <name type="scientific">Seminavis robusta</name>
    <dbReference type="NCBI Taxonomy" id="568900"/>
    <lineage>
        <taxon>Eukaryota</taxon>
        <taxon>Sar</taxon>
        <taxon>Stramenopiles</taxon>
        <taxon>Ochrophyta</taxon>
        <taxon>Bacillariophyta</taxon>
        <taxon>Bacillariophyceae</taxon>
        <taxon>Bacillariophycidae</taxon>
        <taxon>Naviculales</taxon>
        <taxon>Naviculaceae</taxon>
        <taxon>Seminavis</taxon>
    </lineage>
</organism>
<reference evidence="1" key="1">
    <citation type="submission" date="2020-06" db="EMBL/GenBank/DDBJ databases">
        <authorList>
            <consortium name="Plant Systems Biology data submission"/>
        </authorList>
    </citation>
    <scope>NUCLEOTIDE SEQUENCE</scope>
    <source>
        <strain evidence="1">D6</strain>
    </source>
</reference>
<dbReference type="PANTHER" id="PTHR35128">
    <property type="entry name" value="SECRETION-REGULATING GUANINE NUCLEOTIDE EXCHANGE FACTOR"/>
    <property type="match status" value="1"/>
</dbReference>
<evidence type="ECO:0000313" key="2">
    <source>
        <dbReference type="Proteomes" id="UP001153069"/>
    </source>
</evidence>
<comment type="caution">
    <text evidence="1">The sequence shown here is derived from an EMBL/GenBank/DDBJ whole genome shotgun (WGS) entry which is preliminary data.</text>
</comment>
<name>A0A9N8DEY5_9STRA</name>
<proteinExistence type="predicted"/>
<gene>
    <name evidence="1" type="ORF">SEMRO_92_G047950.1</name>
</gene>
<protein>
    <submittedName>
        <fullName evidence="1">Uncharacterized protein</fullName>
    </submittedName>
</protein>
<dbReference type="InterPro" id="IPR029058">
    <property type="entry name" value="AB_hydrolase_fold"/>
</dbReference>
<dbReference type="Proteomes" id="UP001153069">
    <property type="component" value="Unassembled WGS sequence"/>
</dbReference>
<evidence type="ECO:0000313" key="1">
    <source>
        <dbReference type="EMBL" id="CAB9500781.1"/>
    </source>
</evidence>
<dbReference type="SUPFAM" id="SSF53474">
    <property type="entry name" value="alpha/beta-Hydrolases"/>
    <property type="match status" value="1"/>
</dbReference>
<dbReference type="PANTHER" id="PTHR35128:SF1">
    <property type="entry name" value="SECRETION-REGULATING GUANINE NUCLEOTIDE EXCHANGE FACTOR"/>
    <property type="match status" value="1"/>
</dbReference>
<sequence length="383" mass="42117">MRKERHQHAFTSLRLCTLCVFVGLAFSWVSLAHWLQLSPEVVSTNPRQINQQAANDDDPYPEGAPPVIGIREDVVTAGRTTEIVYATTSASTGQDIALLLHGCSHSALKFFSPSPSCSTCIGLSEEMQIARILVEQPSIAVVLAVTSQDRKSGCWGQQDTAHVQDAVEYIWKQVLELQTPQQPQHGRLWAFGASSGGRFAAQLAVEGIVQGAMVGVMSLGSALIKKWMQQSQPPIYLAPMPRDKRTLQGTLQDYSDMTRINNQNNLHKHAILDTDTCTPFPVTAVYLHQRVPHMTLIMAQQIVTELQTSGHMDATTGMLLKDPTKSDWRDILKATCGGECLHNQPLGPGVSPLAKALHRAWAFHEYCSEATLKALDFFHNAVS</sequence>
<keyword evidence="2" id="KW-1185">Reference proteome</keyword>